<dbReference type="GO" id="GO:0022625">
    <property type="term" value="C:cytosolic large ribosomal subunit"/>
    <property type="evidence" value="ECO:0007669"/>
    <property type="project" value="TreeGrafter"/>
</dbReference>
<evidence type="ECO:0000313" key="3">
    <source>
        <dbReference type="EMBL" id="OIT22142.1"/>
    </source>
</evidence>
<organism evidence="3 4">
    <name type="scientific">Nicotiana attenuata</name>
    <name type="common">Coyote tobacco</name>
    <dbReference type="NCBI Taxonomy" id="49451"/>
    <lineage>
        <taxon>Eukaryota</taxon>
        <taxon>Viridiplantae</taxon>
        <taxon>Streptophyta</taxon>
        <taxon>Embryophyta</taxon>
        <taxon>Tracheophyta</taxon>
        <taxon>Spermatophyta</taxon>
        <taxon>Magnoliopsida</taxon>
        <taxon>eudicotyledons</taxon>
        <taxon>Gunneridae</taxon>
        <taxon>Pentapetalae</taxon>
        <taxon>asterids</taxon>
        <taxon>lamiids</taxon>
        <taxon>Solanales</taxon>
        <taxon>Solanaceae</taxon>
        <taxon>Nicotianoideae</taxon>
        <taxon>Nicotianeae</taxon>
        <taxon>Nicotiana</taxon>
    </lineage>
</organism>
<name>A0A1J6JYH7_NICAT</name>
<comment type="similarity">
    <text evidence="1">Belongs to the universal ribosomal protein uL15 family.</text>
</comment>
<evidence type="ECO:0000256" key="1">
    <source>
        <dbReference type="ARBA" id="ARBA00007320"/>
    </source>
</evidence>
<proteinExistence type="inferred from homology"/>
<evidence type="ECO:0000313" key="4">
    <source>
        <dbReference type="Proteomes" id="UP000187609"/>
    </source>
</evidence>
<comment type="caution">
    <text evidence="3">The sequence shown here is derived from an EMBL/GenBank/DDBJ whole genome shotgun (WGS) entry which is preliminary data.</text>
</comment>
<dbReference type="AlphaFoldDB" id="A0A1J6JYH7"/>
<gene>
    <name evidence="3" type="primary">RPL27AC_7</name>
    <name evidence="3" type="ORF">A4A49_36062</name>
</gene>
<protein>
    <submittedName>
        <fullName evidence="3">60s ribosomal protein l27a-3</fullName>
    </submittedName>
</protein>
<dbReference type="PANTHER" id="PTHR11721:SF25">
    <property type="entry name" value="60S RIBOSOMAL PROTEIN L27A-3-LIKE"/>
    <property type="match status" value="1"/>
</dbReference>
<keyword evidence="3" id="KW-0689">Ribosomal protein</keyword>
<dbReference type="Gramene" id="OIT22142">
    <property type="protein sequence ID" value="OIT22142"/>
    <property type="gene ID" value="A4A49_36062"/>
</dbReference>
<dbReference type="PANTHER" id="PTHR11721">
    <property type="entry name" value="60S RIBOSOMAL PROTEIN L27A"/>
    <property type="match status" value="1"/>
</dbReference>
<evidence type="ECO:0000256" key="2">
    <source>
        <dbReference type="SAM" id="MobiDB-lite"/>
    </source>
</evidence>
<dbReference type="Proteomes" id="UP000187609">
    <property type="component" value="Unassembled WGS sequence"/>
</dbReference>
<dbReference type="STRING" id="49451.A0A1J6JYH7"/>
<dbReference type="GO" id="GO:0003735">
    <property type="term" value="F:structural constituent of ribosome"/>
    <property type="evidence" value="ECO:0007669"/>
    <property type="project" value="TreeGrafter"/>
</dbReference>
<keyword evidence="3" id="KW-0687">Ribonucleoprotein</keyword>
<sequence length="345" mass="39379">MTIPTWESLHLVSEPTILGCSSVLMAESGGALNQLEQHIQAFMEKSNRKLQHMEEWYQNRFRTFHSSPNLYEVQRTESEQRVSGDRYANHQYSDANIHLEHYNENPYAYSYSHPYSQTCPYQVPYIYYYDSTNPGHYYVALSDGSVVLVTTVVAGPTQKDEQATRFRKNGKKRGYFSACRGRIEKPRKHPGCGGNAGRMHHHRIPFGKNHPSCFGKVSTRAEQAVQDDEENPLVVTSSELVEGLFDEIPERTETDLVVQKLIVVSEDSQQEVLEVEDDLEKKSEINEEQVFDNSPQKNETEVLNNKQSVVVISSHQKGVTKKAVHKDEEETVGQLKFENDGIEHG</sequence>
<reference evidence="3" key="1">
    <citation type="submission" date="2016-11" db="EMBL/GenBank/DDBJ databases">
        <title>The genome of Nicotiana attenuata.</title>
        <authorList>
            <person name="Xu S."/>
            <person name="Brockmoeller T."/>
            <person name="Gaquerel E."/>
            <person name="Navarro A."/>
            <person name="Kuhl H."/>
            <person name="Gase K."/>
            <person name="Ling Z."/>
            <person name="Zhou W."/>
            <person name="Kreitzer C."/>
            <person name="Stanke M."/>
            <person name="Tang H."/>
            <person name="Lyons E."/>
            <person name="Pandey P."/>
            <person name="Pandey S.P."/>
            <person name="Timmermann B."/>
            <person name="Baldwin I.T."/>
        </authorList>
    </citation>
    <scope>NUCLEOTIDE SEQUENCE [LARGE SCALE GENOMIC DNA]</scope>
    <source>
        <strain evidence="3">UT</strain>
    </source>
</reference>
<keyword evidence="4" id="KW-1185">Reference proteome</keyword>
<accession>A0A1J6JYH7</accession>
<dbReference type="EMBL" id="MJEQ01003859">
    <property type="protein sequence ID" value="OIT22142.1"/>
    <property type="molecule type" value="Genomic_DNA"/>
</dbReference>
<feature type="region of interest" description="Disordered" evidence="2">
    <location>
        <begin position="321"/>
        <end position="345"/>
    </location>
</feature>